<reference evidence="1" key="1">
    <citation type="submission" date="2020-11" db="EMBL/GenBank/DDBJ databases">
        <authorList>
            <person name="Tran Van P."/>
        </authorList>
    </citation>
    <scope>NUCLEOTIDE SEQUENCE</scope>
</reference>
<sequence>MAHETLLNTSAPGSYLFSRAAELSDKSNDSWAENDYLPFRVEPERGILGPEQCVTVKVIFSPLDVFNYKAKLSCIWGDKQVEVYLVSLAPLAKSCVGTPPPYDCCQPTERVPDGPEARSLEPYYTLVSKCGDPLSRGVNSAVNLFFHHGSTQLELRLPTVHRRFPPPESSGYRTQLGSGYPGVSSRSTLQPTVSIHIFIQ</sequence>
<dbReference type="EMBL" id="OC319241">
    <property type="protein sequence ID" value="CAD7404716.1"/>
    <property type="molecule type" value="Genomic_DNA"/>
</dbReference>
<protein>
    <submittedName>
        <fullName evidence="1">Uncharacterized protein</fullName>
    </submittedName>
</protein>
<dbReference type="InterPro" id="IPR013783">
    <property type="entry name" value="Ig-like_fold"/>
</dbReference>
<dbReference type="Gene3D" id="2.60.40.10">
    <property type="entry name" value="Immunoglobulins"/>
    <property type="match status" value="1"/>
</dbReference>
<accession>A0A7R9H0M6</accession>
<name>A0A7R9H0M6_TIMCR</name>
<dbReference type="AlphaFoldDB" id="A0A7R9H0M6"/>
<gene>
    <name evidence="1" type="ORF">TCEB3V08_LOCUS7629</name>
</gene>
<proteinExistence type="predicted"/>
<organism evidence="1">
    <name type="scientific">Timema cristinae</name>
    <name type="common">Walking stick</name>
    <dbReference type="NCBI Taxonomy" id="61476"/>
    <lineage>
        <taxon>Eukaryota</taxon>
        <taxon>Metazoa</taxon>
        <taxon>Ecdysozoa</taxon>
        <taxon>Arthropoda</taxon>
        <taxon>Hexapoda</taxon>
        <taxon>Insecta</taxon>
        <taxon>Pterygota</taxon>
        <taxon>Neoptera</taxon>
        <taxon>Polyneoptera</taxon>
        <taxon>Phasmatodea</taxon>
        <taxon>Timematodea</taxon>
        <taxon>Timematoidea</taxon>
        <taxon>Timematidae</taxon>
        <taxon>Timema</taxon>
    </lineage>
</organism>
<evidence type="ECO:0000313" key="1">
    <source>
        <dbReference type="EMBL" id="CAD7404716.1"/>
    </source>
</evidence>